<feature type="domain" description="Carrier" evidence="7">
    <location>
        <begin position="2959"/>
        <end position="3035"/>
    </location>
</feature>
<feature type="domain" description="Carrier" evidence="7">
    <location>
        <begin position="741"/>
        <end position="817"/>
    </location>
</feature>
<dbReference type="FunFam" id="3.30.300.30:FF:000015">
    <property type="entry name" value="Nonribosomal peptide synthase SidD"/>
    <property type="match status" value="4"/>
</dbReference>
<dbReference type="SUPFAM" id="SSF47336">
    <property type="entry name" value="ACP-like"/>
    <property type="match status" value="4"/>
</dbReference>
<dbReference type="Pfam" id="PF00501">
    <property type="entry name" value="AMP-binding"/>
    <property type="match status" value="4"/>
</dbReference>
<feature type="region of interest" description="Disordered" evidence="6">
    <location>
        <begin position="723"/>
        <end position="742"/>
    </location>
</feature>
<dbReference type="CDD" id="cd19542">
    <property type="entry name" value="CT_NRPS-like"/>
    <property type="match status" value="1"/>
</dbReference>
<dbReference type="PANTHER" id="PTHR45527:SF1">
    <property type="entry name" value="FATTY ACID SYNTHASE"/>
    <property type="match status" value="1"/>
</dbReference>
<dbReference type="InterPro" id="IPR009081">
    <property type="entry name" value="PP-bd_ACP"/>
</dbReference>
<dbReference type="InterPro" id="IPR001242">
    <property type="entry name" value="Condensation_dom"/>
</dbReference>
<name>A0A086T7M5_HAPC1</name>
<dbReference type="Pfam" id="PF00668">
    <property type="entry name" value="Condensation"/>
    <property type="match status" value="4"/>
</dbReference>
<evidence type="ECO:0000313" key="8">
    <source>
        <dbReference type="EMBL" id="KFH45357.1"/>
    </source>
</evidence>
<dbReference type="Gene3D" id="3.30.559.30">
    <property type="entry name" value="Nonribosomal peptide synthetase, condensation domain"/>
    <property type="match status" value="5"/>
</dbReference>
<dbReference type="NCBIfam" id="NF003417">
    <property type="entry name" value="PRK04813.1"/>
    <property type="match status" value="4"/>
</dbReference>
<dbReference type="SMART" id="SM00823">
    <property type="entry name" value="PKS_PP"/>
    <property type="match status" value="4"/>
</dbReference>
<dbReference type="HOGENOM" id="CLU_000022_60_4_1"/>
<evidence type="ECO:0000256" key="5">
    <source>
        <dbReference type="ARBA" id="ARBA00029454"/>
    </source>
</evidence>
<dbReference type="FunFam" id="3.40.50.12780:FF:000014">
    <property type="entry name" value="Nonribosomal peptide synthetase 1"/>
    <property type="match status" value="2"/>
</dbReference>
<evidence type="ECO:0000259" key="7">
    <source>
        <dbReference type="PROSITE" id="PS50075"/>
    </source>
</evidence>
<dbReference type="FunFam" id="3.40.50.980:FF:000001">
    <property type="entry name" value="Non-ribosomal peptide synthetase"/>
    <property type="match status" value="1"/>
</dbReference>
<dbReference type="Pfam" id="PF00550">
    <property type="entry name" value="PP-binding"/>
    <property type="match status" value="4"/>
</dbReference>
<dbReference type="PROSITE" id="PS50075">
    <property type="entry name" value="CARRIER"/>
    <property type="match status" value="4"/>
</dbReference>
<evidence type="ECO:0000256" key="1">
    <source>
        <dbReference type="ARBA" id="ARBA00005179"/>
    </source>
</evidence>
<keyword evidence="2" id="KW-0596">Phosphopantetheine</keyword>
<dbReference type="CDD" id="cd05918">
    <property type="entry name" value="A_NRPS_SidN3_like"/>
    <property type="match status" value="4"/>
</dbReference>
<dbReference type="GO" id="GO:0031177">
    <property type="term" value="F:phosphopantetheine binding"/>
    <property type="evidence" value="ECO:0007669"/>
    <property type="project" value="InterPro"/>
</dbReference>
<dbReference type="InterPro" id="IPR023213">
    <property type="entry name" value="CAT-like_dom_sf"/>
</dbReference>
<comment type="pathway">
    <text evidence="1">Secondary metabolite biosynthesis.</text>
</comment>
<evidence type="ECO:0000256" key="2">
    <source>
        <dbReference type="ARBA" id="ARBA00022450"/>
    </source>
</evidence>
<dbReference type="Gene3D" id="1.10.1200.10">
    <property type="entry name" value="ACP-like"/>
    <property type="match status" value="4"/>
</dbReference>
<dbReference type="Gene3D" id="3.30.300.30">
    <property type="match status" value="4"/>
</dbReference>
<evidence type="ECO:0000256" key="6">
    <source>
        <dbReference type="SAM" id="MobiDB-lite"/>
    </source>
</evidence>
<dbReference type="FunFam" id="1.10.1200.10:FF:000005">
    <property type="entry name" value="Nonribosomal peptide synthetase 1"/>
    <property type="match status" value="3"/>
</dbReference>
<dbReference type="GO" id="GO:0005737">
    <property type="term" value="C:cytoplasm"/>
    <property type="evidence" value="ECO:0007669"/>
    <property type="project" value="TreeGrafter"/>
</dbReference>
<dbReference type="NCBIfam" id="TIGR01733">
    <property type="entry name" value="AA-adenyl-dom"/>
    <property type="match status" value="4"/>
</dbReference>
<dbReference type="STRING" id="857340.A0A086T7M5"/>
<feature type="domain" description="Carrier" evidence="7">
    <location>
        <begin position="1843"/>
        <end position="1919"/>
    </location>
</feature>
<accession>A0A086T7M5</accession>
<dbReference type="CDD" id="cd19545">
    <property type="entry name" value="FUM14_C_NRPS-like"/>
    <property type="match status" value="3"/>
</dbReference>
<dbReference type="InterPro" id="IPR045851">
    <property type="entry name" value="AMP-bd_C_sf"/>
</dbReference>
<evidence type="ECO:0000256" key="4">
    <source>
        <dbReference type="ARBA" id="ARBA00022598"/>
    </source>
</evidence>
<dbReference type="InterPro" id="IPR000873">
    <property type="entry name" value="AMP-dep_synth/lig_dom"/>
</dbReference>
<dbReference type="OrthoDB" id="416786at2759"/>
<dbReference type="SUPFAM" id="SSF52777">
    <property type="entry name" value="CoA-dependent acyltransferases"/>
    <property type="match status" value="9"/>
</dbReference>
<dbReference type="Gene3D" id="3.40.50.12780">
    <property type="entry name" value="N-terminal domain of ligase-like"/>
    <property type="match status" value="4"/>
</dbReference>
<dbReference type="GO" id="GO:0044550">
    <property type="term" value="P:secondary metabolite biosynthetic process"/>
    <property type="evidence" value="ECO:0007669"/>
    <property type="project" value="TreeGrafter"/>
</dbReference>
<proteinExistence type="inferred from homology"/>
<evidence type="ECO:0000256" key="3">
    <source>
        <dbReference type="ARBA" id="ARBA00022553"/>
    </source>
</evidence>
<gene>
    <name evidence="8" type="ORF">ACRE_038260</name>
</gene>
<dbReference type="SUPFAM" id="SSF56801">
    <property type="entry name" value="Acetyl-CoA synthetase-like"/>
    <property type="match status" value="4"/>
</dbReference>
<dbReference type="GO" id="GO:0016874">
    <property type="term" value="F:ligase activity"/>
    <property type="evidence" value="ECO:0007669"/>
    <property type="project" value="UniProtKB-KW"/>
</dbReference>
<dbReference type="Proteomes" id="UP000029964">
    <property type="component" value="Unassembled WGS sequence"/>
</dbReference>
<dbReference type="PROSITE" id="PS00455">
    <property type="entry name" value="AMP_BINDING"/>
    <property type="match status" value="3"/>
</dbReference>
<protein>
    <submittedName>
        <fullName evidence="8">HC-toxin synthetase-like protein</fullName>
    </submittedName>
</protein>
<evidence type="ECO:0000313" key="9">
    <source>
        <dbReference type="Proteomes" id="UP000029964"/>
    </source>
</evidence>
<dbReference type="PANTHER" id="PTHR45527">
    <property type="entry name" value="NONRIBOSOMAL PEPTIDE SYNTHETASE"/>
    <property type="match status" value="1"/>
</dbReference>
<sequence length="4709" mass="516236">MSILESRMKTSPAAHQGDITTTASAAWAILLSTWAASTRVVFTVRHPDADQGSVAIPPTVVEAVVDAESDIAHLVRSLHLARLGARSDGAAQHVLIQSRAERVGDYAAIASLTRAGSSTPTGKSGIVHLDVRLTNSEILTKATFDAAVVAEDQMRRVLYQFEHILRQLTAASGDMSAMRVRDIDVFSPQDAREMESWSDLPTSPLDTCAHHLIEQQAKRQPDRPAVCAWDAQFTYEELDSLSNRLAQHLTEQGVGPDVLVPFCFEKSAWAVVSMLAILKAGGACVGLDSSHPKTRLGKIIKDSDSPVVLTSGRCQGLFSGLGLTVILVDEAFVRSLPSVPLSPCPAVSSSHAAYVTFTSGTTGLPKGIVIEHRAICWSGATQGPALRLGPASRVLQFAAYSFDISNGDVLNTLMNGGCICVPSEDERSNDLAGFIRRTRVNWACLTPSAASILHPSAVPTLETLVLCGEPIRQETVRLWADAVYLVDAYGPAETTILCTSNPGVKPSTSSANLGRNMGAASWIVDPSDHNQLRPLGCAGEILIEGPLLARGYLNDADKTSRSFIENPRWATDSISGVPRRFYKSGDLGFFNPDGTITFVGRNDSQVKIRGQRVELHEIEHYLRDALPPETGPVIADVVSIASRDVVAAFICLEDQIDQEVTDFKHIPEPTKAVLAATVQGVAAKLGDLLPAHMVPTVFFPLKTLPLNRSGKVDRSKLRELASGLTQEDISTSNTPRPDTREPSIELEKRLQSHWASALRLEPGAIDVDDSFIRMGGDSLTAMKLVTACRASGIPLQVAQVLSGATLADLAAILDHEMAHDQTQYGRQEIPPFSLLEDTTFVQTLVDATLALCTDIGNASMIQDAYPCTALQEGLMALSHKKHGSYVGQEVVAMPEHIDMSRFQGAWNQTIAACDILRTRLVHGERERLFQVVVTTPVPWLQKTVTSSDMLQELLDSERSAVMNPGQPLSRYAIVSDASTGKRHFVWTIHHVLYDAWSMPVIKSMVEKAYAGGDIERPPNFNQFIKEVKQLGGEASQEFWRLYLERCEAPIFPIMSTPAYLPDARSTQDYSFQIPRRRQAAFCTLPTVLRAAMARLIGCYTDSNDVVFGVTLSGRNVSIPDIGSLVGPTIVTVPVRVRWSGATTLGDFLVSVQQQSVAMIPFEHLGLQNIQKLSEEAHHACQFQSLLIIRTLPDDNVTDGHTLFPPTSVMGGEMGSYGTYALVLYCVVTPTSEVLIRAAYDDKVLDGRQVMRHVRQFEHLVRQFCTLDHSTRMDSRVMSSITEADWADVQNWNSSSLVSADGSFQACFREQVELRPEAMAVDGWDGNLTYTQLEDLSTRLASHLIDKAGIKPGTFVPLCLEKSTWSMVVIVAVIKTGACLVPMEPLNPAQRLHAIVSFVESKVILCSRQYVSVFRDICHQLVVIDEAFCKSLPPPQQELAQSLLSRSSTRSALYTIFTSGSTGTPKGVVVDHGTFLSSATGYAKGFLLSHQSRVLLYSSYSFDISILEILTPLLLGACVCVVSDHDRLHNLGAAMELLGVNAAFLTPTVARTIDPQSVPTLNVLALGGEPVDRCDIAPWASSVRHLFEWYGPTECGIISSAFAGLSLTSELHNVGRPFNARYWVTAVNEPNDLVPIGAVGELLIEGPILAQGYLGDPVKTENAFVKGLKWATDKQRRFYRTGDVVRYDAEGNVIFLGRRDTQVKVRGQRIDLGEIQDGILRSAANVQSAIVDIVSIDNRGPMLVAFVCLENRDVSYGDAQETRNDYLLPSTPQREAFLSSLNEVEGRLLSLLPQYMVPSLFVPLRRLPMTASNKADRKSLRNLAAALSRKELAEYRGPAVAGRGPSTWAERQLQHLWAGVLSMQTDEVSAESSFLALGGDSIRAIRLVSACRARGLKLSIQQIFQHPKLEDMARVLAGKMNAGESTVTAEADLDPAPFSMFNDHGSPSTPPNPALEEVLSQCHLDDEKLIEDIYPAAPLQEGLMALSIKEPDSYRAQSVMDLTSAGIDTDRFRASWDRVVELAPILRTRICNTKSKGSLQVVCKESVEWLTGTDLDDYLAQDRNRPMAFGEPLARYAIVHDSGARCHFVWTVHHALYDAWTIRLVLQHVHNIYTGRKIDRPVGFSRYIKYVTENNQAAISATSEEFWRSQLDDAALSEFPRLPRPAYHPRPDTITHHSFDLPRGTEPGGDYTRSTLALAAWAVVVGQYTGSEDVVFGTISSGRYAPVEGIEYVLGPTINTIPIRRRIDPDQTVGQYLGDFQKQAVSVIPHETFGLRRIQRLGDSFHEACQFRSLLVVQPEGQDDGPDANGKESWLDKLTSPPDELDFAGYPLALDCTMTETRIKITATYDCHVLDGTQMDQVLHQFLHVLTQLCLAEKSATTLSSLEILSAQDIQQINDWNLPPPPPVNNYLDAMFSDSAFLRPTAPAVEAWDGKFTYSELDDLSTSLARRLVQLGVGPDTPVPLCFHKSRWYLVAILAILKAGGAFVPMDPGQPLLRLESILRQTQAGTVLCSPSNADLLRDVPCENVVVVGDGYLSDSGAPVEGSYKGRRSRHRRPQDTAYIIFTSGSTGEPKGCVVTHQAYSTHLTAHAKHISGPTVRALQFSSYAFDMSHAEIFTTLVAGGCVCIPSEASRLSDIAGVMSDMKVNWAFLTPSVARLIDPAAVPTLQTLWIGGEAISQDDIQAWLGRVRLVQAYGPTECAVFSSLVETSGNTHPNDIGKPFTSNYWIVDPQAHDVLLPIGAVGELLIDGPVLAHGYLNDAAKTAAAFIEETPRWLRLLKDADQRPRRMYKTGDLVCYGKGGAVIYMGRKQSDMQVKLRGLRVQLDEVEHHLREALQVYEQNLHVVAELVHVEGKAMLVVFLADVESSEAYGGSSDQDLFDADGATKSRLTSIMSSVEGDLTAVMHSSIMPSAYILVRRIPMSVTGKTDRALLRRLISRLSLNQLNALKVKDTERHVEPSTPMEIRLKEIWAAVLGVEGRTISASDTFFGLGADSITAIRLTGACRAEGIALSPRDIFQNPVLRDMALVATLFNQDDVEVVDGDEEHGPAHFSLLGEMTLYQRAAMECDVAQNDIEDIYPCTALQEGMMAASVRIPGSYAAQGVAELRSDVDLDRLRGAWEKTVELNPILRTRLIHSPSRSDGQFVQVVVRESISWHYADSLDDYTAQESHKTMGLGRPLTRYAIVDDKASRRRFFVWTVHHALYDGWSLSLILKAVHNTYHRQHYDNDPYRKDTKDFRSYIKYLENATSLDAAEAYWTSYLHEATPPSFPPMTPTSARQPPRPDSTLRHTIEMPPASTRRASAAFTLPTIIRAAWAILISRYTDSRDVCFGTVVTGRTASFPGIEDIVGPTASTVPIKTVVDPDAPVLEHLRQVQDDAAEMMPFETLGIQRIQRLSEGARAACRFQNLLVIQPAPAATSDLVCPVQVAALGDVLDNVRDTYAMGVECCLGEQSVEVNTAYDSNIISHKQMQRVVSQFGHLVQQLLQTSETRLVRELDLLGPDGRDEIASWNAGNEVLQSAKLCLDDMFEESVRRNGAKVAVEAWDGDLSYEALDQAANRLAQHLVELGVGPEVKVPLCFQKSKWMVVAMLSVVKAGGAMVPLDPAHPRDRLEFIMNAVNAKTVLCSADQTGWISQCANKTAIVVDDSYRPSPDQKAIRGRTSLSTALYVIFTSGSSGAPKGCVVEHRAFCSMVPHLAWAALFGPSVRILQLASYSFGAAIAEMLATLLYGGSLCVVPSEARANLPKVLKEMNINYMFMTPSFSRMIPPQAISTVKTLIMGAESMTSSDLEKWAPHVRVVQGYGQTECSTIMSCNPNMTAKSHPRNVGRPMASRFWIVDASDPNSLAPIGATGEVLIEGPLLAREYLNDPEKTAAAFVQPPSWRSTFSALGGCERLYRTGDLARFDDDGTLLFMGRKDNQVNLRGQRIELGEIEYHLQRAMPGAKGAVVELLEMPSSGAETRSTLIALVALGAELASNDLSNITPAAMEALRALTSESASRLSRFLPSYMIPSVYLPLGTIPMTASAKVDRRSLRAMLSNLSMDDIALHSLSKVAKREPSTPMEKLLQKLWSSVLPVEVNSIGADDHFLQVGGDSMSAIKLVSLCQSEGLTLSVADIFENPTLCNMAAALRTASPISQAQGYRPFSTIRDSTEDGVMSAMMRQGIIDSHEQVQDVLEATHMQTIFVSSGLRDRRSRANYISLDFASTLDMVRLKAACHALVERHQILRTIFFAHRQQLLQVVLRSLPSVISSYQCRNGESLDQLVARTIEEDTVHDRAALGRSSLRFMLFEGGAAGCCLTLRINHAQFDGISFPLLLEDLAALYGGTASDVSRWPGFSNFVYTAREMHDAGAVDFYRGLLAGASMTEIASHTKAPYSSYPATQLLTRRVPRVEMPERGITFAVVLKAAWAKVLGAVTGQADVVFGYLVSGRSLPMVQIEDVVGPCINTTPVRVDIRRTSTVLELLESVRDKNLQGMAYETYPFDKIVSHCTEWPPWTRFSTLLECQIAAIEPGTIPFGQGLECYLSATNSLSDLADLVVDAMPSGTGDDEKMMRIQFLYSAERVPGSLVADMADLLCAYLDQIRHHDGLDSPWSPVTLASKRIAMDPTWPTHASIGEHVSKDATDDVVDENKAAAIASDVEKVWRGTFGEVAMDPATPFYAIWSSPIAAAQLTDMYNRLGYQVEMDDIVQHPTMKEQSVMLRRWQAPK</sequence>
<keyword evidence="3" id="KW-0597">Phosphoprotein</keyword>
<dbReference type="GO" id="GO:0043041">
    <property type="term" value="P:amino acid activation for nonribosomal peptide biosynthetic process"/>
    <property type="evidence" value="ECO:0007669"/>
    <property type="project" value="TreeGrafter"/>
</dbReference>
<dbReference type="InterPro" id="IPR010071">
    <property type="entry name" value="AA_adenyl_dom"/>
</dbReference>
<comment type="similarity">
    <text evidence="5">Belongs to the NRP synthetase family.</text>
</comment>
<dbReference type="Gene3D" id="3.30.559.10">
    <property type="entry name" value="Chloramphenicol acetyltransferase-like domain"/>
    <property type="match status" value="4"/>
</dbReference>
<keyword evidence="4" id="KW-0436">Ligase</keyword>
<dbReference type="InterPro" id="IPR036736">
    <property type="entry name" value="ACP-like_sf"/>
</dbReference>
<feature type="domain" description="Carrier" evidence="7">
    <location>
        <begin position="4059"/>
        <end position="4135"/>
    </location>
</feature>
<reference evidence="9" key="1">
    <citation type="journal article" date="2014" name="Genome Announc.">
        <title>Genome sequence and annotation of Acremonium chrysogenum, producer of the beta-lactam antibiotic cephalosporin C.</title>
        <authorList>
            <person name="Terfehr D."/>
            <person name="Dahlmann T.A."/>
            <person name="Specht T."/>
            <person name="Zadra I."/>
            <person name="Kuernsteiner H."/>
            <person name="Kueck U."/>
        </authorList>
    </citation>
    <scope>NUCLEOTIDE SEQUENCE [LARGE SCALE GENOMIC DNA]</scope>
    <source>
        <strain evidence="9">ATCC 11550 / CBS 779.69 / DSM 880 / IAM 14645 / JCM 23072 / IMI 49137</strain>
    </source>
</reference>
<feature type="compositionally biased region" description="Polar residues" evidence="6">
    <location>
        <begin position="723"/>
        <end position="736"/>
    </location>
</feature>
<organism evidence="8 9">
    <name type="scientific">Hapsidospora chrysogenum (strain ATCC 11550 / CBS 779.69 / DSM 880 / IAM 14645 / JCM 23072 / IMI 49137)</name>
    <name type="common">Acremonium chrysogenum</name>
    <dbReference type="NCBI Taxonomy" id="857340"/>
    <lineage>
        <taxon>Eukaryota</taxon>
        <taxon>Fungi</taxon>
        <taxon>Dikarya</taxon>
        <taxon>Ascomycota</taxon>
        <taxon>Pezizomycotina</taxon>
        <taxon>Sordariomycetes</taxon>
        <taxon>Hypocreomycetidae</taxon>
        <taxon>Hypocreales</taxon>
        <taxon>Bionectriaceae</taxon>
        <taxon>Hapsidospora</taxon>
    </lineage>
</organism>
<dbReference type="SMART" id="SM01294">
    <property type="entry name" value="PKS_PP_betabranch"/>
    <property type="match status" value="1"/>
</dbReference>
<comment type="caution">
    <text evidence="8">The sequence shown here is derived from an EMBL/GenBank/DDBJ whole genome shotgun (WGS) entry which is preliminary data.</text>
</comment>
<dbReference type="InterPro" id="IPR020806">
    <property type="entry name" value="PKS_PP-bd"/>
</dbReference>
<keyword evidence="9" id="KW-1185">Reference proteome</keyword>
<dbReference type="InterPro" id="IPR020845">
    <property type="entry name" value="AMP-binding_CS"/>
</dbReference>
<dbReference type="FunFam" id="3.30.559.30:FF:000003">
    <property type="entry name" value="Nonribosomal peptide synthase SidD"/>
    <property type="match status" value="3"/>
</dbReference>
<dbReference type="EMBL" id="JPKY01000033">
    <property type="protein sequence ID" value="KFH45357.1"/>
    <property type="molecule type" value="Genomic_DNA"/>
</dbReference>
<dbReference type="InterPro" id="IPR042099">
    <property type="entry name" value="ANL_N_sf"/>
</dbReference>